<dbReference type="GO" id="GO:0006418">
    <property type="term" value="P:tRNA aminoacylation for protein translation"/>
    <property type="evidence" value="ECO:0007669"/>
    <property type="project" value="InterPro"/>
</dbReference>
<proteinExistence type="predicted"/>
<keyword evidence="2" id="KW-1185">Reference proteome</keyword>
<evidence type="ECO:0000313" key="2">
    <source>
        <dbReference type="Proteomes" id="UP000005237"/>
    </source>
</evidence>
<dbReference type="Proteomes" id="UP000005237">
    <property type="component" value="Unassembled WGS sequence"/>
</dbReference>
<reference evidence="2" key="1">
    <citation type="submission" date="2010-08" db="EMBL/GenBank/DDBJ databases">
        <authorList>
            <consortium name="Caenorhabditis japonica Sequencing Consortium"/>
            <person name="Wilson R.K."/>
        </authorList>
    </citation>
    <scope>NUCLEOTIDE SEQUENCE [LARGE SCALE GENOMIC DNA]</scope>
    <source>
        <strain evidence="2">DF5081</strain>
    </source>
</reference>
<dbReference type="EnsemblMetazoa" id="CJA42758.1">
    <property type="protein sequence ID" value="CJA42758.1"/>
    <property type="gene ID" value="WBGene00218606"/>
</dbReference>
<dbReference type="GO" id="GO:0005524">
    <property type="term" value="F:ATP binding"/>
    <property type="evidence" value="ECO:0007669"/>
    <property type="project" value="InterPro"/>
</dbReference>
<dbReference type="SUPFAM" id="SSF47323">
    <property type="entry name" value="Anticodon-binding domain of a subclass of class I aminoacyl-tRNA synthetases"/>
    <property type="match status" value="1"/>
</dbReference>
<dbReference type="InterPro" id="IPR009080">
    <property type="entry name" value="tRNAsynth_Ia_anticodon-bd"/>
</dbReference>
<name>A0A8R1IWT7_CAEJA</name>
<protein>
    <submittedName>
        <fullName evidence="1">Uncharacterized protein</fullName>
    </submittedName>
</protein>
<reference evidence="1" key="2">
    <citation type="submission" date="2022-06" db="UniProtKB">
        <authorList>
            <consortium name="EnsemblMetazoa"/>
        </authorList>
    </citation>
    <scope>IDENTIFICATION</scope>
    <source>
        <strain evidence="1">DF5081</strain>
    </source>
</reference>
<dbReference type="AlphaFoldDB" id="A0A8R1IWT7"/>
<accession>A0A8R1IWT7</accession>
<organism evidence="1 2">
    <name type="scientific">Caenorhabditis japonica</name>
    <dbReference type="NCBI Taxonomy" id="281687"/>
    <lineage>
        <taxon>Eukaryota</taxon>
        <taxon>Metazoa</taxon>
        <taxon>Ecdysozoa</taxon>
        <taxon>Nematoda</taxon>
        <taxon>Chromadorea</taxon>
        <taxon>Rhabditida</taxon>
        <taxon>Rhabditina</taxon>
        <taxon>Rhabditomorpha</taxon>
        <taxon>Rhabditoidea</taxon>
        <taxon>Rhabditidae</taxon>
        <taxon>Peloderinae</taxon>
        <taxon>Caenorhabditis</taxon>
    </lineage>
</organism>
<dbReference type="Gene3D" id="1.10.730.20">
    <property type="match status" value="1"/>
</dbReference>
<evidence type="ECO:0000313" key="1">
    <source>
        <dbReference type="EnsemblMetazoa" id="CJA42758.1"/>
    </source>
</evidence>
<sequence>MSPILPHLSSEVLQHLPGTHEKQILRQKFSNLNSGITEHNISELAEHMKLIQEIRNQLEAAAGPKIDTSKKVIVFS</sequence>
<dbReference type="GO" id="GO:0004812">
    <property type="term" value="F:aminoacyl-tRNA ligase activity"/>
    <property type="evidence" value="ECO:0007669"/>
    <property type="project" value="InterPro"/>
</dbReference>